<evidence type="ECO:0000256" key="2">
    <source>
        <dbReference type="ARBA" id="ARBA00022448"/>
    </source>
</evidence>
<feature type="compositionally biased region" description="Polar residues" evidence="6">
    <location>
        <begin position="1"/>
        <end position="17"/>
    </location>
</feature>
<name>A0ABP1Q1H8_9HEXA</name>
<organism evidence="9 10">
    <name type="scientific">Orchesella dallaii</name>
    <dbReference type="NCBI Taxonomy" id="48710"/>
    <lineage>
        <taxon>Eukaryota</taxon>
        <taxon>Metazoa</taxon>
        <taxon>Ecdysozoa</taxon>
        <taxon>Arthropoda</taxon>
        <taxon>Hexapoda</taxon>
        <taxon>Collembola</taxon>
        <taxon>Entomobryomorpha</taxon>
        <taxon>Entomobryoidea</taxon>
        <taxon>Orchesellidae</taxon>
        <taxon>Orchesellinae</taxon>
        <taxon>Orchesella</taxon>
    </lineage>
</organism>
<evidence type="ECO:0000256" key="6">
    <source>
        <dbReference type="SAM" id="MobiDB-lite"/>
    </source>
</evidence>
<feature type="transmembrane region" description="Helical" evidence="7">
    <location>
        <begin position="83"/>
        <end position="104"/>
    </location>
</feature>
<evidence type="ECO:0000256" key="1">
    <source>
        <dbReference type="ARBA" id="ARBA00004141"/>
    </source>
</evidence>
<proteinExistence type="predicted"/>
<dbReference type="PANTHER" id="PTHR23506:SF26">
    <property type="entry name" value="MFS-TYPE TRANSPORTER SLC18B1"/>
    <property type="match status" value="1"/>
</dbReference>
<feature type="transmembrane region" description="Helical" evidence="7">
    <location>
        <begin position="326"/>
        <end position="348"/>
    </location>
</feature>
<feature type="transmembrane region" description="Helical" evidence="7">
    <location>
        <begin position="354"/>
        <end position="380"/>
    </location>
</feature>
<feature type="transmembrane region" description="Helical" evidence="7">
    <location>
        <begin position="294"/>
        <end position="314"/>
    </location>
</feature>
<feature type="domain" description="Major facilitator superfamily (MFS) profile" evidence="8">
    <location>
        <begin position="260"/>
        <end position="459"/>
    </location>
</feature>
<dbReference type="InterPro" id="IPR011701">
    <property type="entry name" value="MFS"/>
</dbReference>
<dbReference type="InterPro" id="IPR036259">
    <property type="entry name" value="MFS_trans_sf"/>
</dbReference>
<dbReference type="SUPFAM" id="SSF103473">
    <property type="entry name" value="MFS general substrate transporter"/>
    <property type="match status" value="1"/>
</dbReference>
<dbReference type="Pfam" id="PF07690">
    <property type="entry name" value="MFS_1"/>
    <property type="match status" value="1"/>
</dbReference>
<feature type="transmembrane region" description="Helical" evidence="7">
    <location>
        <begin position="392"/>
        <end position="410"/>
    </location>
</feature>
<feature type="transmembrane region" description="Helical" evidence="7">
    <location>
        <begin position="209"/>
        <end position="227"/>
    </location>
</feature>
<sequence length="459" mass="49368">MSIMSGRNSVTASSEGSPGSKESRLDFNLTESHSIPKKYFGLTARQLTFLFTYGLYNIFRGAHVLMIGPFYPPEAEDRGISTTVIGFVIGAFDFATFLSSLFYGKLFIPRFGPRKVIIFSAFNTTVCACLFGCLGWIEDKTIFLVFSFALRLIGGAGDAGFYPSAFAIFAYEFPTLMSTTVGIFEIFFGIGAIFGPIVCGPLIDSIGFEWTYIALGGCLLLCAILILTASPEPRLTNVVTSFNSDNTLHYGFFKLLAIPEIWFAVISLFGTAASIGFITGTLETHLDQFELSSLQVAAVFSVTTGIYTVCSPLWGQVSDRLGLNKVIIIASGSLLIVIGFILLAPLDFISKEHLLWSTLVGLCLHGIGIGSAIMVFFPYASETALANGFPDTIGTYGLVSSIFTLTFSLGNAFGPALSGSLYDAVGFKDATLAIIGLSSLVILSAGLLLIYIRRKSHKS</sequence>
<keyword evidence="10" id="KW-1185">Reference proteome</keyword>
<accession>A0ABP1Q1H8</accession>
<evidence type="ECO:0000313" key="10">
    <source>
        <dbReference type="Proteomes" id="UP001642540"/>
    </source>
</evidence>
<feature type="transmembrane region" description="Helical" evidence="7">
    <location>
        <begin position="116"/>
        <end position="137"/>
    </location>
</feature>
<dbReference type="InterPro" id="IPR020846">
    <property type="entry name" value="MFS_dom"/>
</dbReference>
<comment type="subcellular location">
    <subcellularLocation>
        <location evidence="1">Membrane</location>
        <topology evidence="1">Multi-pass membrane protein</topology>
    </subcellularLocation>
</comment>
<reference evidence="9 10" key="1">
    <citation type="submission" date="2024-08" db="EMBL/GenBank/DDBJ databases">
        <authorList>
            <person name="Cucini C."/>
            <person name="Frati F."/>
        </authorList>
    </citation>
    <scope>NUCLEOTIDE SEQUENCE [LARGE SCALE GENOMIC DNA]</scope>
</reference>
<dbReference type="Gene3D" id="1.20.1250.20">
    <property type="entry name" value="MFS general substrate transporter like domains"/>
    <property type="match status" value="2"/>
</dbReference>
<dbReference type="Proteomes" id="UP001642540">
    <property type="component" value="Unassembled WGS sequence"/>
</dbReference>
<comment type="caution">
    <text evidence="9">The sequence shown here is derived from an EMBL/GenBank/DDBJ whole genome shotgun (WGS) entry which is preliminary data.</text>
</comment>
<feature type="transmembrane region" description="Helical" evidence="7">
    <location>
        <begin position="183"/>
        <end position="203"/>
    </location>
</feature>
<evidence type="ECO:0000259" key="8">
    <source>
        <dbReference type="PROSITE" id="PS50850"/>
    </source>
</evidence>
<evidence type="ECO:0000256" key="4">
    <source>
        <dbReference type="ARBA" id="ARBA00022989"/>
    </source>
</evidence>
<feature type="transmembrane region" description="Helical" evidence="7">
    <location>
        <begin position="430"/>
        <end position="452"/>
    </location>
</feature>
<feature type="transmembrane region" description="Helical" evidence="7">
    <location>
        <begin position="143"/>
        <end position="171"/>
    </location>
</feature>
<dbReference type="PANTHER" id="PTHR23506">
    <property type="entry name" value="GH10249P"/>
    <property type="match status" value="1"/>
</dbReference>
<feature type="transmembrane region" description="Helical" evidence="7">
    <location>
        <begin position="261"/>
        <end position="282"/>
    </location>
</feature>
<keyword evidence="3 7" id="KW-0812">Transmembrane</keyword>
<evidence type="ECO:0000256" key="7">
    <source>
        <dbReference type="SAM" id="Phobius"/>
    </source>
</evidence>
<evidence type="ECO:0000313" key="9">
    <source>
        <dbReference type="EMBL" id="CAL8078816.1"/>
    </source>
</evidence>
<protein>
    <recommendedName>
        <fullName evidence="8">Major facilitator superfamily (MFS) profile domain-containing protein</fullName>
    </recommendedName>
</protein>
<evidence type="ECO:0000256" key="5">
    <source>
        <dbReference type="ARBA" id="ARBA00023136"/>
    </source>
</evidence>
<keyword evidence="2" id="KW-0813">Transport</keyword>
<dbReference type="PROSITE" id="PS50850">
    <property type="entry name" value="MFS"/>
    <property type="match status" value="1"/>
</dbReference>
<evidence type="ECO:0000256" key="3">
    <source>
        <dbReference type="ARBA" id="ARBA00022692"/>
    </source>
</evidence>
<feature type="region of interest" description="Disordered" evidence="6">
    <location>
        <begin position="1"/>
        <end position="24"/>
    </location>
</feature>
<dbReference type="EMBL" id="CAXLJM020000013">
    <property type="protein sequence ID" value="CAL8078816.1"/>
    <property type="molecule type" value="Genomic_DNA"/>
</dbReference>
<dbReference type="InterPro" id="IPR050930">
    <property type="entry name" value="MFS_Vesicular_Transporter"/>
</dbReference>
<keyword evidence="4 7" id="KW-1133">Transmembrane helix</keyword>
<gene>
    <name evidence="9" type="ORF">ODALV1_LOCUS4193</name>
</gene>
<feature type="transmembrane region" description="Helical" evidence="7">
    <location>
        <begin position="47"/>
        <end position="71"/>
    </location>
</feature>
<keyword evidence="5 7" id="KW-0472">Membrane</keyword>